<dbReference type="AlphaFoldDB" id="A0A1M7KN76"/>
<accession>A0A1M7KN76</accession>
<keyword evidence="3" id="KW-1185">Reference proteome</keyword>
<evidence type="ECO:0000256" key="1">
    <source>
        <dbReference type="SAM" id="Phobius"/>
    </source>
</evidence>
<organism evidence="2 3">
    <name type="scientific">Flavobacterium xanthum</name>
    <dbReference type="NCBI Taxonomy" id="69322"/>
    <lineage>
        <taxon>Bacteria</taxon>
        <taxon>Pseudomonadati</taxon>
        <taxon>Bacteroidota</taxon>
        <taxon>Flavobacteriia</taxon>
        <taxon>Flavobacteriales</taxon>
        <taxon>Flavobacteriaceae</taxon>
        <taxon>Flavobacterium</taxon>
    </lineage>
</organism>
<keyword evidence="1" id="KW-0812">Transmembrane</keyword>
<reference evidence="3" key="1">
    <citation type="submission" date="2016-11" db="EMBL/GenBank/DDBJ databases">
        <authorList>
            <person name="Varghese N."/>
            <person name="Submissions S."/>
        </authorList>
    </citation>
    <scope>NUCLEOTIDE SEQUENCE [LARGE SCALE GENOMIC DNA]</scope>
    <source>
        <strain evidence="3">DSM 3661</strain>
    </source>
</reference>
<keyword evidence="1" id="KW-0472">Membrane</keyword>
<sequence length="58" mass="6332">MIKNKVLQSVLMIIGGWFLGGLGYSTNLGYSIINAFCFFGGLALLFLGIIMFIIAVRD</sequence>
<dbReference type="STRING" id="69322.SAMN05443669_105512"/>
<evidence type="ECO:0000313" key="3">
    <source>
        <dbReference type="Proteomes" id="UP000184260"/>
    </source>
</evidence>
<dbReference type="EMBL" id="FRBU01000055">
    <property type="protein sequence ID" value="SHM66891.1"/>
    <property type="molecule type" value="Genomic_DNA"/>
</dbReference>
<feature type="transmembrane region" description="Helical" evidence="1">
    <location>
        <begin position="7"/>
        <end position="26"/>
    </location>
</feature>
<protein>
    <submittedName>
        <fullName evidence="2">Uncharacterized protein</fullName>
    </submittedName>
</protein>
<dbReference type="Proteomes" id="UP000184260">
    <property type="component" value="Unassembled WGS sequence"/>
</dbReference>
<evidence type="ECO:0000313" key="2">
    <source>
        <dbReference type="EMBL" id="SHM66891.1"/>
    </source>
</evidence>
<name>A0A1M7KN76_9FLAO</name>
<feature type="transmembrane region" description="Helical" evidence="1">
    <location>
        <begin position="32"/>
        <end position="56"/>
    </location>
</feature>
<gene>
    <name evidence="2" type="ORF">SAMN05443669_105512</name>
</gene>
<keyword evidence="1" id="KW-1133">Transmembrane helix</keyword>
<proteinExistence type="predicted"/>